<keyword evidence="4 8" id="KW-1003">Cell membrane</keyword>
<evidence type="ECO:0000256" key="8">
    <source>
        <dbReference type="PIRNR" id="PIRNR005353"/>
    </source>
</evidence>
<dbReference type="STRING" id="1385514.N782_10915"/>
<sequence>MKKFFKFDELGTNFRTEFIAGLTTFLSMAYILFVNPNTLALVGIEQLPEGVTRIDKGAVFTATAIAAAIGSLIMGLFARYPIALAPGMGLNAFFAYTVVLSQGINWDKALAGVLVSGLIFIVLTVSGLREKIINAIPSNLKLAVGAGIGLFIAFIGFQNAGIIANSDATLVELGNLSTPTTLLAIFGIAISIILLALGIKGGIFYGMVLTSILGIITGLISAPSGFGGIVGSVPSVAPTFGVAIEQLPSVLVSGEMWIVILTFLFVDFFDTAGTLVAVATQAGLMKNDKLPRAGRALFADSAATVAGAVVGTSTTTSYIESTAGVGAGGRSGFTAVVTAGFFLLALIFSPLLSVVTQEVTAPALIIVGVLMSSSLKNIDWDQFEIAVPAFLTVIAMPLTYSIATGISIGFIFYPITMVLKGRAKEIHPVMYFLFVVFLMYFIFLS</sequence>
<dbReference type="InterPro" id="IPR006043">
    <property type="entry name" value="NCS2"/>
</dbReference>
<evidence type="ECO:0000256" key="7">
    <source>
        <dbReference type="ARBA" id="ARBA00023136"/>
    </source>
</evidence>
<dbReference type="RefSeq" id="WP_036819280.1">
    <property type="nucleotide sequence ID" value="NZ_AVBF01000025.1"/>
</dbReference>
<feature type="transmembrane region" description="Helical" evidence="9">
    <location>
        <begin position="390"/>
        <end position="413"/>
    </location>
</feature>
<feature type="transmembrane region" description="Helical" evidence="9">
    <location>
        <begin position="110"/>
        <end position="128"/>
    </location>
</feature>
<evidence type="ECO:0000256" key="6">
    <source>
        <dbReference type="ARBA" id="ARBA00022989"/>
    </source>
</evidence>
<proteinExistence type="inferred from homology"/>
<dbReference type="PIRSF" id="PIRSF005353">
    <property type="entry name" value="PbuG"/>
    <property type="match status" value="1"/>
</dbReference>
<comment type="similarity">
    <text evidence="2 8">Belongs to the nucleobase:cation symporter-2 (NCS2) (TC 2.A.40) family. Azg-like subfamily.</text>
</comment>
<reference evidence="10 11" key="1">
    <citation type="journal article" date="2015" name="Stand. Genomic Sci.">
        <title>High quality draft genome sequence of the moderately halophilic bacterium Pontibacillus yanchengensis Y32(T) and comparison among Pontibacillus genomes.</title>
        <authorList>
            <person name="Huang J."/>
            <person name="Qiao Z.X."/>
            <person name="Tang J.W."/>
            <person name="Wang G."/>
        </authorList>
    </citation>
    <scope>NUCLEOTIDE SEQUENCE [LARGE SCALE GENOMIC DNA]</scope>
    <source>
        <strain evidence="10 11">Y32</strain>
    </source>
</reference>
<evidence type="ECO:0000313" key="11">
    <source>
        <dbReference type="Proteomes" id="UP000030147"/>
    </source>
</evidence>
<dbReference type="PANTHER" id="PTHR43337:SF11">
    <property type="entry name" value="GUANINE_HYPOXANTHINE PERMEASE PBUG"/>
    <property type="match status" value="1"/>
</dbReference>
<feature type="transmembrane region" description="Helical" evidence="9">
    <location>
        <begin position="57"/>
        <end position="77"/>
    </location>
</feature>
<dbReference type="InterPro" id="IPR045018">
    <property type="entry name" value="Azg-like"/>
</dbReference>
<evidence type="ECO:0000256" key="2">
    <source>
        <dbReference type="ARBA" id="ARBA00005697"/>
    </source>
</evidence>
<evidence type="ECO:0000256" key="9">
    <source>
        <dbReference type="SAM" id="Phobius"/>
    </source>
</evidence>
<protein>
    <submittedName>
        <fullName evidence="10">Guanine permease</fullName>
    </submittedName>
</protein>
<comment type="subcellular location">
    <subcellularLocation>
        <location evidence="1 8">Cell membrane</location>
        <topology evidence="1 8">Multi-pass membrane protein</topology>
    </subcellularLocation>
</comment>
<dbReference type="eggNOG" id="COG2252">
    <property type="taxonomic scope" value="Bacteria"/>
</dbReference>
<dbReference type="Proteomes" id="UP000030147">
    <property type="component" value="Unassembled WGS sequence"/>
</dbReference>
<feature type="transmembrane region" description="Helical" evidence="9">
    <location>
        <begin position="359"/>
        <end position="378"/>
    </location>
</feature>
<comment type="caution">
    <text evidence="10">The sequence shown here is derived from an EMBL/GenBank/DDBJ whole genome shotgun (WGS) entry which is preliminary data.</text>
</comment>
<evidence type="ECO:0000256" key="4">
    <source>
        <dbReference type="ARBA" id="ARBA00022475"/>
    </source>
</evidence>
<feature type="transmembrane region" description="Helical" evidence="9">
    <location>
        <begin position="12"/>
        <end position="33"/>
    </location>
</feature>
<evidence type="ECO:0000256" key="3">
    <source>
        <dbReference type="ARBA" id="ARBA00022448"/>
    </source>
</evidence>
<keyword evidence="7 8" id="KW-0472">Membrane</keyword>
<feature type="transmembrane region" description="Helical" evidence="9">
    <location>
        <begin position="331"/>
        <end position="352"/>
    </location>
</feature>
<dbReference type="EMBL" id="AVBF01000025">
    <property type="protein sequence ID" value="KGP72662.1"/>
    <property type="molecule type" value="Genomic_DNA"/>
</dbReference>
<feature type="transmembrane region" description="Helical" evidence="9">
    <location>
        <begin position="176"/>
        <end position="197"/>
    </location>
</feature>
<dbReference type="PANTHER" id="PTHR43337">
    <property type="entry name" value="XANTHINE/URACIL PERMEASE C887.17-RELATED"/>
    <property type="match status" value="1"/>
</dbReference>
<dbReference type="AlphaFoldDB" id="A0A0A2T9Z8"/>
<evidence type="ECO:0000256" key="5">
    <source>
        <dbReference type="ARBA" id="ARBA00022692"/>
    </source>
</evidence>
<feature type="transmembrane region" description="Helical" evidence="9">
    <location>
        <begin position="425"/>
        <end position="443"/>
    </location>
</feature>
<gene>
    <name evidence="10" type="ORF">N782_10915</name>
</gene>
<dbReference type="Pfam" id="PF00860">
    <property type="entry name" value="Xan_ur_permease"/>
    <property type="match status" value="1"/>
</dbReference>
<evidence type="ECO:0000256" key="1">
    <source>
        <dbReference type="ARBA" id="ARBA00004651"/>
    </source>
</evidence>
<evidence type="ECO:0000313" key="10">
    <source>
        <dbReference type="EMBL" id="KGP72662.1"/>
    </source>
</evidence>
<keyword evidence="5 8" id="KW-0812">Transmembrane</keyword>
<keyword evidence="3 8" id="KW-0813">Transport</keyword>
<feature type="transmembrane region" description="Helical" evidence="9">
    <location>
        <begin position="140"/>
        <end position="164"/>
    </location>
</feature>
<dbReference type="GO" id="GO:0005345">
    <property type="term" value="F:purine nucleobase transmembrane transporter activity"/>
    <property type="evidence" value="ECO:0007669"/>
    <property type="project" value="TreeGrafter"/>
</dbReference>
<feature type="transmembrane region" description="Helical" evidence="9">
    <location>
        <begin position="256"/>
        <end position="284"/>
    </location>
</feature>
<dbReference type="InterPro" id="IPR026033">
    <property type="entry name" value="Azg-like_bact_archaea"/>
</dbReference>
<keyword evidence="11" id="KW-1185">Reference proteome</keyword>
<name>A0A0A2T9Z8_9BACI</name>
<dbReference type="OrthoDB" id="9808458at2"/>
<feature type="transmembrane region" description="Helical" evidence="9">
    <location>
        <begin position="204"/>
        <end position="226"/>
    </location>
</feature>
<keyword evidence="6 8" id="KW-1133">Transmembrane helix</keyword>
<accession>A0A0A2T9Z8</accession>
<feature type="transmembrane region" description="Helical" evidence="9">
    <location>
        <begin position="84"/>
        <end position="104"/>
    </location>
</feature>
<organism evidence="10 11">
    <name type="scientific">Pontibacillus yanchengensis Y32</name>
    <dbReference type="NCBI Taxonomy" id="1385514"/>
    <lineage>
        <taxon>Bacteria</taxon>
        <taxon>Bacillati</taxon>
        <taxon>Bacillota</taxon>
        <taxon>Bacilli</taxon>
        <taxon>Bacillales</taxon>
        <taxon>Bacillaceae</taxon>
        <taxon>Pontibacillus</taxon>
    </lineage>
</organism>
<dbReference type="GO" id="GO:0005886">
    <property type="term" value="C:plasma membrane"/>
    <property type="evidence" value="ECO:0007669"/>
    <property type="project" value="UniProtKB-SubCell"/>
</dbReference>